<accession>A0A6L3YK47</accession>
<protein>
    <submittedName>
        <fullName evidence="1">DUF1403 family protein</fullName>
    </submittedName>
</protein>
<reference evidence="1 2" key="1">
    <citation type="submission" date="2019-09" db="EMBL/GenBank/DDBJ databases">
        <title>Taxonomic organization of the family Brucellaceae based on a phylogenomic approach.</title>
        <authorList>
            <person name="Leclercq S."/>
            <person name="Cloeckaert A."/>
            <person name="Zygmunt M.S."/>
        </authorList>
    </citation>
    <scope>NUCLEOTIDE SEQUENCE [LARGE SCALE GENOMIC DNA]</scope>
    <source>
        <strain evidence="1 2">WS1830</strain>
    </source>
</reference>
<sequence length="321" mass="33639">MVASMDSPADQPAPFLARPAVLPAWAMPRGREPDDLGAAFAAGIALKSLDDLVSTAPIWAGCWRSRQALKCAAAAVRLMGREEDEAELRDAVLLTAPGGDPGPAGRVFLAFERCSARKPAFSSKAVAELADLLGLAWDARLAAAVDHADDALQSARPAPFAAADLVSAIHVERPDAEPLAWLLADMLLAAKLRWPRPVPLLMAERYGAALKTLGGRGRVRPGESAFPRAVCLALVEGTVAALRAAGEIARRADALLAVAPKLRTKGAGEVIRKLLDADAVASVAPGGNLSRWAANRLFDRLAGGGAVRELSGRTSFRIFGL</sequence>
<dbReference type="EMBL" id="WBVX01000016">
    <property type="protein sequence ID" value="KAB2683320.1"/>
    <property type="molecule type" value="Genomic_DNA"/>
</dbReference>
<evidence type="ECO:0000313" key="2">
    <source>
        <dbReference type="Proteomes" id="UP000481643"/>
    </source>
</evidence>
<gene>
    <name evidence="1" type="ORF">F9L08_15875</name>
</gene>
<comment type="caution">
    <text evidence="1">The sequence shown here is derived from an EMBL/GenBank/DDBJ whole genome shotgun (WGS) entry which is preliminary data.</text>
</comment>
<name>A0A6L3YK47_9HYPH</name>
<dbReference type="Pfam" id="PF07183">
    <property type="entry name" value="DUF1403"/>
    <property type="match status" value="1"/>
</dbReference>
<evidence type="ECO:0000313" key="1">
    <source>
        <dbReference type="EMBL" id="KAB2683320.1"/>
    </source>
</evidence>
<organism evidence="1 2">
    <name type="scientific">Brucella tritici</name>
    <dbReference type="NCBI Taxonomy" id="94626"/>
    <lineage>
        <taxon>Bacteria</taxon>
        <taxon>Pseudomonadati</taxon>
        <taxon>Pseudomonadota</taxon>
        <taxon>Alphaproteobacteria</taxon>
        <taxon>Hyphomicrobiales</taxon>
        <taxon>Brucellaceae</taxon>
        <taxon>Brucella/Ochrobactrum group</taxon>
        <taxon>Brucella</taxon>
    </lineage>
</organism>
<proteinExistence type="predicted"/>
<dbReference type="Proteomes" id="UP000481643">
    <property type="component" value="Unassembled WGS sequence"/>
</dbReference>
<dbReference type="InterPro" id="IPR009843">
    <property type="entry name" value="DUF1403"/>
</dbReference>
<dbReference type="AlphaFoldDB" id="A0A6L3YK47"/>